<feature type="coiled-coil region" evidence="1">
    <location>
        <begin position="12"/>
        <end position="46"/>
    </location>
</feature>
<organism evidence="2 3">
    <name type="scientific">Brassicogethes aeneus</name>
    <name type="common">Rape pollen beetle</name>
    <name type="synonym">Meligethes aeneus</name>
    <dbReference type="NCBI Taxonomy" id="1431903"/>
    <lineage>
        <taxon>Eukaryota</taxon>
        <taxon>Metazoa</taxon>
        <taxon>Ecdysozoa</taxon>
        <taxon>Arthropoda</taxon>
        <taxon>Hexapoda</taxon>
        <taxon>Insecta</taxon>
        <taxon>Pterygota</taxon>
        <taxon>Neoptera</taxon>
        <taxon>Endopterygota</taxon>
        <taxon>Coleoptera</taxon>
        <taxon>Polyphaga</taxon>
        <taxon>Cucujiformia</taxon>
        <taxon>Nitidulidae</taxon>
        <taxon>Meligethinae</taxon>
        <taxon>Brassicogethes</taxon>
    </lineage>
</organism>
<dbReference type="PANTHER" id="PTHR33480:SF1">
    <property type="entry name" value="TYR RECOMBINASE DOMAIN-CONTAINING PROTEIN"/>
    <property type="match status" value="1"/>
</dbReference>
<evidence type="ECO:0000313" key="2">
    <source>
        <dbReference type="EMBL" id="CAH0558594.1"/>
    </source>
</evidence>
<proteinExistence type="predicted"/>
<sequence length="1152" mass="132422">MPPKAAQSCQSCTNLTEIINELKNVINALKSEVESLKSKVEELGKNEQIKGYRRLPKGPTGKKNIVIFGMPELTLTDINGRKRENKTVASNARGYILPAIELSEINPISTRWSAQDDGVHALEHHFPAIISALEEMEDDIVEKYSKEALKNYGANKYEKKNVTCYGNVTNNEQGLTEVNIDHFTKDNYGCTEVNIDNFEKDNYNSTEVNVNLKRNLIIVNSVENNDFEKNEINNKKENYGFAKNNSIEHISKARVSTVRIIDSDFEDDVTDDQDEDYCLSEESEDESLDDLENDVPARNSGNSIGKRVLDNINRTCEVAINNKNLFVNKSRGKTGGKKQSTEVNIDNFEKDNYNPTEVNVNLGKNLIIINPVQDNDFEENEINNEKENYGPTENNSIKNISKVGVSKVGIIASDFEGDCTDDQDMEYCLSEVSEDELLDELENDVPAQNSGNSIKTRVLDNMNRTCEVAINDENLVVNKSRGKKGDKKQNFCVFCHTKQQKISRYLEMVHKNKSEVQKFMSLPKRCEERKILLGDIRKRGNFLYNTNKCYNDGELIVSRRPNQNSQNNARDYLACAKCKGFFSKKSIRKHFSQCSNLNSASCRNVLKMSKRVTGRIHSKANEVVKKFLLPSIRDDTIGRMIRFDELIIIYANRMCQKYPNTRHHEMIRQRMRLLGRFLYAVKIINKEIHDLASVFDPKFLDICLQAIRNEAKYDADTGIFEVPSVAFSLGTLLKQTCNFLITESIKNHDPIKRVNAEDFLKLMAEEMNLDINRVASESQIQSNRNKKVELPPMEDIKKLHSYLNKKRQDAVGNLKSMISYANWLNLAEFTLSSIQVFNRRRAGEVERILIQDFKKYQGLNPVENKDLYKTMSENDRKRAGKYVRFAIRGKLNRTVSVLIDASQLECLNLMLKVRSMVGICEQNPYLFGVPGNKPFKFLRACILMRKFSVDCGALYPKRLRGTELRKHIATTCITLNLEDEEVTDLANYMGHAEKIHKEIYRQPLVNREILRMSQLLNRAQGDNSDNEEGEEYGITKFINNDINMEQDNNDINMEQDNNDINMKRDIDINNLTKTSNLSTSRTSQRSPMGYVKRKRWSFTEKEIILREFSDQIENKKLPSLKQIQSVIVAYPELRSRTAPKIKTWIHNQYKKK</sequence>
<dbReference type="AlphaFoldDB" id="A0A9P0BAA7"/>
<dbReference type="Proteomes" id="UP001154078">
    <property type="component" value="Chromosome 6"/>
</dbReference>
<keyword evidence="1" id="KW-0175">Coiled coil</keyword>
<evidence type="ECO:0000256" key="1">
    <source>
        <dbReference type="SAM" id="Coils"/>
    </source>
</evidence>
<keyword evidence="3" id="KW-1185">Reference proteome</keyword>
<accession>A0A9P0BAA7</accession>
<gene>
    <name evidence="2" type="ORF">MELIAE_LOCUS8890</name>
</gene>
<evidence type="ECO:0000313" key="3">
    <source>
        <dbReference type="Proteomes" id="UP001154078"/>
    </source>
</evidence>
<dbReference type="EMBL" id="OV121137">
    <property type="protein sequence ID" value="CAH0558594.1"/>
    <property type="molecule type" value="Genomic_DNA"/>
</dbReference>
<dbReference type="OrthoDB" id="6782360at2759"/>
<dbReference type="PANTHER" id="PTHR33480">
    <property type="entry name" value="SET DOMAIN-CONTAINING PROTEIN-RELATED"/>
    <property type="match status" value="1"/>
</dbReference>
<protein>
    <submittedName>
        <fullName evidence="2">Uncharacterized protein</fullName>
    </submittedName>
</protein>
<name>A0A9P0BAA7_BRAAE</name>
<reference evidence="2" key="1">
    <citation type="submission" date="2021-12" db="EMBL/GenBank/DDBJ databases">
        <authorList>
            <person name="King R."/>
        </authorList>
    </citation>
    <scope>NUCLEOTIDE SEQUENCE</scope>
</reference>